<proteinExistence type="predicted"/>
<dbReference type="AlphaFoldDB" id="A0A0V0HFT0"/>
<accession>A0A0V0HFT0</accession>
<evidence type="ECO:0000313" key="1">
    <source>
        <dbReference type="EMBL" id="JAP19133.1"/>
    </source>
</evidence>
<dbReference type="EMBL" id="GEDG01020427">
    <property type="protein sequence ID" value="JAP19133.1"/>
    <property type="molecule type" value="Transcribed_RNA"/>
</dbReference>
<name>A0A0V0HFT0_SOLCH</name>
<sequence length="83" mass="9820">VISVSNKIYQQFKKIIYALNLKKFLQSSLSILKLNHIVNYCDLSYFYLIFKYVKFIIKHLKIISLNSVLKIKKFDSRNSNNAT</sequence>
<organism evidence="1">
    <name type="scientific">Solanum chacoense</name>
    <name type="common">Chaco potato</name>
    <dbReference type="NCBI Taxonomy" id="4108"/>
    <lineage>
        <taxon>Eukaryota</taxon>
        <taxon>Viridiplantae</taxon>
        <taxon>Streptophyta</taxon>
        <taxon>Embryophyta</taxon>
        <taxon>Tracheophyta</taxon>
        <taxon>Spermatophyta</taxon>
        <taxon>Magnoliopsida</taxon>
        <taxon>eudicotyledons</taxon>
        <taxon>Gunneridae</taxon>
        <taxon>Pentapetalae</taxon>
        <taxon>asterids</taxon>
        <taxon>lamiids</taxon>
        <taxon>Solanales</taxon>
        <taxon>Solanaceae</taxon>
        <taxon>Solanoideae</taxon>
        <taxon>Solaneae</taxon>
        <taxon>Solanum</taxon>
    </lineage>
</organism>
<reference evidence="1" key="1">
    <citation type="submission" date="2015-12" db="EMBL/GenBank/DDBJ databases">
        <title>Gene expression during late stages of embryo sac development: a critical building block for successful pollen-pistil interactions.</title>
        <authorList>
            <person name="Liu Y."/>
            <person name="Joly V."/>
            <person name="Sabar M."/>
            <person name="Matton D.P."/>
        </authorList>
    </citation>
    <scope>NUCLEOTIDE SEQUENCE</scope>
</reference>
<feature type="non-terminal residue" evidence="1">
    <location>
        <position position="1"/>
    </location>
</feature>
<protein>
    <submittedName>
        <fullName evidence="1">Putative ovule protein</fullName>
    </submittedName>
</protein>